<evidence type="ECO:0000313" key="3">
    <source>
        <dbReference type="Proteomes" id="UP000028926"/>
    </source>
</evidence>
<dbReference type="eggNOG" id="COG4584">
    <property type="taxonomic scope" value="Bacteria"/>
</dbReference>
<dbReference type="EMBL" id="CP008941">
    <property type="protein sequence ID" value="AIK96273.1"/>
    <property type="molecule type" value="Genomic_DNA"/>
</dbReference>
<dbReference type="AlphaFoldDB" id="A0A077AXC0"/>
<name>A0A077AXC0_9PROT</name>
<dbReference type="Pfam" id="PF00665">
    <property type="entry name" value="rve"/>
    <property type="match status" value="1"/>
</dbReference>
<dbReference type="HOGENOM" id="CLU_020626_4_0_5"/>
<proteinExistence type="predicted"/>
<keyword evidence="3" id="KW-1185">Reference proteome</keyword>
<sequence length="318" mass="36783">MAQETGFSVNTVRKYLVCEGRPRYQGRPRGMKKLAHYMAYLRERVEQARPIRLPAPVILREIQVKGYKGGISQLRSYISTLKPTVAVETLIRFETPPGQQMQVDWIEFRKGKNFLAAFVATLGYSRASYVHFVTNERLETLIECHEQAFVYFGGVPKQVLYDNMKTVILERDVYGPGCHRFNGGMLDFARHYGFQLKVCRPYRAKTKGKVERFNGYLRYSFYNPLVTRLKMAGLLLDKDTANQEVLKWLREIANQRVHGTTKAIPAECLIEEKKYLYPLPLPYQGTIIRAVPQESPNPLWSQEVLQHPLSVYQQLLEA</sequence>
<reference evidence="2 3" key="1">
    <citation type="submission" date="2014-07" db="EMBL/GenBank/DDBJ databases">
        <title>Comparative genomic insights into amoeba endosymbionts belonging to the families of Holosporaceae and Candidatus Midichloriaceae within Rickettsiales.</title>
        <authorList>
            <person name="Wang Z."/>
            <person name="Wu M."/>
        </authorList>
    </citation>
    <scope>NUCLEOTIDE SEQUENCE [LARGE SCALE GENOMIC DNA]</scope>
    <source>
        <strain evidence="2">PRA3</strain>
    </source>
</reference>
<dbReference type="Gene3D" id="3.30.420.10">
    <property type="entry name" value="Ribonuclease H-like superfamily/Ribonuclease H"/>
    <property type="match status" value="1"/>
</dbReference>
<dbReference type="SUPFAM" id="SSF53098">
    <property type="entry name" value="Ribonuclease H-like"/>
    <property type="match status" value="1"/>
</dbReference>
<organism evidence="2 3">
    <name type="scientific">Candidatus Odyssella acanthamoebae</name>
    <dbReference type="NCBI Taxonomy" id="91604"/>
    <lineage>
        <taxon>Bacteria</taxon>
        <taxon>Pseudomonadati</taxon>
        <taxon>Pseudomonadota</taxon>
        <taxon>Alphaproteobacteria</taxon>
        <taxon>Holosporales</taxon>
        <taxon>Candidatus Paracaedibacteraceae</taxon>
        <taxon>Candidatus Odyssella</taxon>
    </lineage>
</organism>
<dbReference type="InterPro" id="IPR012337">
    <property type="entry name" value="RNaseH-like_sf"/>
</dbReference>
<dbReference type="GO" id="GO:0015074">
    <property type="term" value="P:DNA integration"/>
    <property type="evidence" value="ECO:0007669"/>
    <property type="project" value="InterPro"/>
</dbReference>
<dbReference type="PANTHER" id="PTHR35004:SF6">
    <property type="entry name" value="TRANSPOSASE"/>
    <property type="match status" value="1"/>
</dbReference>
<dbReference type="PANTHER" id="PTHR35004">
    <property type="entry name" value="TRANSPOSASE RV3428C-RELATED"/>
    <property type="match status" value="1"/>
</dbReference>
<dbReference type="STRING" id="91604.ID47_05250"/>
<gene>
    <name evidence="2" type="ORF">ID47_05250</name>
</gene>
<evidence type="ECO:0000259" key="1">
    <source>
        <dbReference type="PROSITE" id="PS50994"/>
    </source>
</evidence>
<dbReference type="GO" id="GO:0003676">
    <property type="term" value="F:nucleic acid binding"/>
    <property type="evidence" value="ECO:0007669"/>
    <property type="project" value="InterPro"/>
</dbReference>
<evidence type="ECO:0000313" key="2">
    <source>
        <dbReference type="EMBL" id="AIK96273.1"/>
    </source>
</evidence>
<dbReference type="KEGG" id="paca:ID47_05250"/>
<dbReference type="PROSITE" id="PS50994">
    <property type="entry name" value="INTEGRASE"/>
    <property type="match status" value="1"/>
</dbReference>
<dbReference type="Proteomes" id="UP000028926">
    <property type="component" value="Chromosome"/>
</dbReference>
<accession>A0A077AXC0</accession>
<feature type="domain" description="Integrase catalytic" evidence="1">
    <location>
        <begin position="92"/>
        <end position="273"/>
    </location>
</feature>
<protein>
    <submittedName>
        <fullName evidence="2">Transposase</fullName>
    </submittedName>
</protein>
<dbReference type="InterPro" id="IPR036397">
    <property type="entry name" value="RNaseH_sf"/>
</dbReference>
<dbReference type="NCBIfam" id="NF033546">
    <property type="entry name" value="transpos_IS21"/>
    <property type="match status" value="1"/>
</dbReference>
<dbReference type="InterPro" id="IPR001584">
    <property type="entry name" value="Integrase_cat-core"/>
</dbReference>